<dbReference type="PANTHER" id="PTHR33112:SF9">
    <property type="entry name" value="HETEROKARYON INCOMPATIBILITY DOMAIN-CONTAINING PROTEIN"/>
    <property type="match status" value="1"/>
</dbReference>
<dbReference type="InterPro" id="IPR010730">
    <property type="entry name" value="HET"/>
</dbReference>
<feature type="domain" description="Heterokaryon incompatibility" evidence="1">
    <location>
        <begin position="16"/>
        <end position="141"/>
    </location>
</feature>
<evidence type="ECO:0000259" key="1">
    <source>
        <dbReference type="Pfam" id="PF06985"/>
    </source>
</evidence>
<proteinExistence type="predicted"/>
<evidence type="ECO:0000313" key="3">
    <source>
        <dbReference type="Proteomes" id="UP000447873"/>
    </source>
</evidence>
<evidence type="ECO:0000313" key="2">
    <source>
        <dbReference type="EMBL" id="KAE9984354.1"/>
    </source>
</evidence>
<name>A0A8H3Z3W3_VENIN</name>
<dbReference type="AlphaFoldDB" id="A0A8H3Z3W3"/>
<organism evidence="2 3">
    <name type="scientific">Venturia inaequalis</name>
    <name type="common">Apple scab fungus</name>
    <dbReference type="NCBI Taxonomy" id="5025"/>
    <lineage>
        <taxon>Eukaryota</taxon>
        <taxon>Fungi</taxon>
        <taxon>Dikarya</taxon>
        <taxon>Ascomycota</taxon>
        <taxon>Pezizomycotina</taxon>
        <taxon>Dothideomycetes</taxon>
        <taxon>Pleosporomycetidae</taxon>
        <taxon>Venturiales</taxon>
        <taxon>Venturiaceae</taxon>
        <taxon>Venturia</taxon>
    </lineage>
</organism>
<protein>
    <recommendedName>
        <fullName evidence="1">Heterokaryon incompatibility domain-containing protein</fullName>
    </recommendedName>
</protein>
<dbReference type="PANTHER" id="PTHR33112">
    <property type="entry name" value="DOMAIN PROTEIN, PUTATIVE-RELATED"/>
    <property type="match status" value="1"/>
</dbReference>
<dbReference type="Pfam" id="PF06985">
    <property type="entry name" value="HET"/>
    <property type="match status" value="1"/>
</dbReference>
<accession>A0A8H3Z3W3</accession>
<dbReference type="Proteomes" id="UP000447873">
    <property type="component" value="Unassembled WGS sequence"/>
</dbReference>
<gene>
    <name evidence="2" type="ORF">EG328_008839</name>
</gene>
<sequence length="480" mass="53716">MKLTEQSLSDLCSGRPISALPRTFQDAILVTKTLGIRWLWIDALCIVQDGQDDFHQECALMSEIYARSSCNIVATFGKDPHESLFQQRCFEKLEIGRATGVWRSREEESPWIGLNALVPGHYIGDELLCSEAYSRGWILQELLLAPRTLLFGRNQVHWSCALLEACETWPTGVPPYLPASIDSVFREAEFTPGQKFRDWAQIVERYTRLELTKEKDKLVALSGIAKSIQQHSGDQYFAGHWRTHFLQSLIWKARQGYRLPWLRAKKPGLDQPPEYGRRISDHIAPSWSWASIIGPIDYDSDSLPESYPDGEHFTDTLCSIEAITAGPSEDGAEDVLGIVTGAQLTIQSSLVSKSAFKTLLDTLPGFHRQSSVAGTNSIAKVRWLWDTGPDPSHIRALFAPILIKRDKSISWCQHLSALILVPKGNGGTTYTREGLLEMDIYSRDMEAAKSVLDAAGLEFADEEGGPIRVKESARKTIVIK</sequence>
<reference evidence="2 3" key="1">
    <citation type="submission" date="2018-12" db="EMBL/GenBank/DDBJ databases">
        <title>Venturia inaequalis Genome Resource.</title>
        <authorList>
            <person name="Lichtner F.J."/>
        </authorList>
    </citation>
    <scope>NUCLEOTIDE SEQUENCE [LARGE SCALE GENOMIC DNA]</scope>
    <source>
        <strain evidence="2 3">120213</strain>
    </source>
</reference>
<comment type="caution">
    <text evidence="2">The sequence shown here is derived from an EMBL/GenBank/DDBJ whole genome shotgun (WGS) entry which is preliminary data.</text>
</comment>
<dbReference type="EMBL" id="WNWS01000051">
    <property type="protein sequence ID" value="KAE9984354.1"/>
    <property type="molecule type" value="Genomic_DNA"/>
</dbReference>